<comment type="caution">
    <text evidence="1">The sequence shown here is derived from an EMBL/GenBank/DDBJ whole genome shotgun (WGS) entry which is preliminary data.</text>
</comment>
<reference evidence="1" key="2">
    <citation type="journal article" date="2021" name="Microbiome">
        <title>Successional dynamics and alternative stable states in a saline activated sludge microbial community over 9 years.</title>
        <authorList>
            <person name="Wang Y."/>
            <person name="Ye J."/>
            <person name="Ju F."/>
            <person name="Liu L."/>
            <person name="Boyd J.A."/>
            <person name="Deng Y."/>
            <person name="Parks D.H."/>
            <person name="Jiang X."/>
            <person name="Yin X."/>
            <person name="Woodcroft B.J."/>
            <person name="Tyson G.W."/>
            <person name="Hugenholtz P."/>
            <person name="Polz M.F."/>
            <person name="Zhang T."/>
        </authorList>
    </citation>
    <scope>NUCLEOTIDE SEQUENCE</scope>
    <source>
        <strain evidence="1">HKST-UBA13</strain>
    </source>
</reference>
<reference evidence="1" key="1">
    <citation type="submission" date="2020-04" db="EMBL/GenBank/DDBJ databases">
        <authorList>
            <person name="Zhang T."/>
        </authorList>
    </citation>
    <scope>NUCLEOTIDE SEQUENCE</scope>
    <source>
        <strain evidence="1">HKST-UBA13</strain>
    </source>
</reference>
<accession>A0A955ICK8</accession>
<dbReference type="Proteomes" id="UP000775877">
    <property type="component" value="Unassembled WGS sequence"/>
</dbReference>
<evidence type="ECO:0000313" key="2">
    <source>
        <dbReference type="Proteomes" id="UP000775877"/>
    </source>
</evidence>
<dbReference type="EMBL" id="JAGQLJ010000044">
    <property type="protein sequence ID" value="MCA9381053.1"/>
    <property type="molecule type" value="Genomic_DNA"/>
</dbReference>
<protein>
    <submittedName>
        <fullName evidence="1">Uncharacterized protein</fullName>
    </submittedName>
</protein>
<name>A0A955ICK8_9BACT</name>
<dbReference type="AlphaFoldDB" id="A0A955ICK8"/>
<proteinExistence type="predicted"/>
<sequence>MPSNEEASITNVQNIDDSELSTSAQESLCNMCAIALDQDPFAVRFTDKQALREGLIDAINSGLIKVEDVEVLRRVMAHPCIIVGQFVYERMSGTTEHMIQEVAKRSNFTQEQIAGYLIGTFGSGENDEDVIFKEYCKFSQKERTELFSAVFNYHIGAILDFLKEH</sequence>
<gene>
    <name evidence="1" type="ORF">KC678_02210</name>
</gene>
<organism evidence="1 2">
    <name type="scientific">Candidatus Dojkabacteria bacterium</name>
    <dbReference type="NCBI Taxonomy" id="2099670"/>
    <lineage>
        <taxon>Bacteria</taxon>
        <taxon>Candidatus Dojkabacteria</taxon>
    </lineage>
</organism>
<evidence type="ECO:0000313" key="1">
    <source>
        <dbReference type="EMBL" id="MCA9381053.1"/>
    </source>
</evidence>